<evidence type="ECO:0000313" key="10">
    <source>
        <dbReference type="EMBL" id="MBK1444800.1"/>
    </source>
</evidence>
<dbReference type="PRINTS" id="PR01549">
    <property type="entry name" value="AUTOINDCRSYN"/>
</dbReference>
<proteinExistence type="inferred from homology"/>
<evidence type="ECO:0000256" key="7">
    <source>
        <dbReference type="ARBA" id="ARBA00048576"/>
    </source>
</evidence>
<evidence type="ECO:0000256" key="3">
    <source>
        <dbReference type="ARBA" id="ARBA00022654"/>
    </source>
</evidence>
<evidence type="ECO:0000256" key="9">
    <source>
        <dbReference type="RuleBase" id="RU361135"/>
    </source>
</evidence>
<dbReference type="Pfam" id="PF00765">
    <property type="entry name" value="Autoind_synth"/>
    <property type="match status" value="1"/>
</dbReference>
<sequence>MEALVMNVIAGFQNNFSEGLYTKFKNYRYRVFVEYLGWELNCPNNEELDQFDKVDTAYVVAQDRESNIIGCARLLPTTQPYLLGEIFPQLLNGMPIPCSPEIWELSRFSAVDFSNPPSSASQAVSSPVSIAILQESINFAREQGAKQLITTSPLGVERLLRAAGFRAHRAGPPMVIDGYAMFACLIDV</sequence>
<dbReference type="EMBL" id="JAEFCT010000007">
    <property type="protein sequence ID" value="MBK1444800.1"/>
    <property type="molecule type" value="Genomic_DNA"/>
</dbReference>
<keyword evidence="6 8" id="KW-0071">Autoinducer synthesis</keyword>
<dbReference type="RefSeq" id="WP_005804777.1">
    <property type="nucleotide sequence ID" value="NZ_AMST01000063.1"/>
</dbReference>
<organism evidence="10 11">
    <name type="scientific">Acinetobacter pittii</name>
    <name type="common">Acinetobacter genomosp. 3</name>
    <dbReference type="NCBI Taxonomy" id="48296"/>
    <lineage>
        <taxon>Bacteria</taxon>
        <taxon>Pseudomonadati</taxon>
        <taxon>Pseudomonadota</taxon>
        <taxon>Gammaproteobacteria</taxon>
        <taxon>Moraxellales</taxon>
        <taxon>Moraxellaceae</taxon>
        <taxon>Acinetobacter</taxon>
        <taxon>Acinetobacter calcoaceticus/baumannii complex</taxon>
    </lineage>
</organism>
<comment type="catalytic activity">
    <reaction evidence="7 9">
        <text>a fatty acyl-[ACP] + S-adenosyl-L-methionine = an N-acyl-L-homoserine lactone + S-methyl-5'-thioadenosine + holo-[ACP] + H(+)</text>
        <dbReference type="Rhea" id="RHEA:10096"/>
        <dbReference type="Rhea" id="RHEA-COMP:9685"/>
        <dbReference type="Rhea" id="RHEA-COMP:14125"/>
        <dbReference type="ChEBI" id="CHEBI:15378"/>
        <dbReference type="ChEBI" id="CHEBI:17509"/>
        <dbReference type="ChEBI" id="CHEBI:55474"/>
        <dbReference type="ChEBI" id="CHEBI:59789"/>
        <dbReference type="ChEBI" id="CHEBI:64479"/>
        <dbReference type="ChEBI" id="CHEBI:138651"/>
        <dbReference type="EC" id="2.3.1.184"/>
    </reaction>
</comment>
<evidence type="ECO:0000256" key="1">
    <source>
        <dbReference type="ARBA" id="ARBA00012340"/>
    </source>
</evidence>
<dbReference type="SUPFAM" id="SSF55729">
    <property type="entry name" value="Acyl-CoA N-acyltransferases (Nat)"/>
    <property type="match status" value="1"/>
</dbReference>
<evidence type="ECO:0000313" key="11">
    <source>
        <dbReference type="Proteomes" id="UP000660083"/>
    </source>
</evidence>
<evidence type="ECO:0000256" key="8">
    <source>
        <dbReference type="PROSITE-ProRule" id="PRU00533"/>
    </source>
</evidence>
<protein>
    <recommendedName>
        <fullName evidence="2 9">Acyl-homoserine-lactone synthase</fullName>
        <ecNumber evidence="1 9">2.3.1.184</ecNumber>
    </recommendedName>
    <alternativeName>
        <fullName evidence="9">Autoinducer synthesis protein</fullName>
    </alternativeName>
</protein>
<keyword evidence="10" id="KW-0012">Acyltransferase</keyword>
<accession>A0A1Y4YTR4</accession>
<evidence type="ECO:0000256" key="6">
    <source>
        <dbReference type="ARBA" id="ARBA00022929"/>
    </source>
</evidence>
<dbReference type="InterPro" id="IPR016181">
    <property type="entry name" value="Acyl_CoA_acyltransferase"/>
</dbReference>
<name>A0A1Y4YTR4_ACIPI</name>
<dbReference type="PANTHER" id="PTHR39322">
    <property type="entry name" value="ACYL-HOMOSERINE-LACTONE SYNTHASE"/>
    <property type="match status" value="1"/>
</dbReference>
<gene>
    <name evidence="10" type="primary">abaI</name>
    <name evidence="10" type="ORF">JDA50_10205</name>
</gene>
<reference evidence="10" key="1">
    <citation type="submission" date="2020-12" db="EMBL/GenBank/DDBJ databases">
        <authorList>
            <person name="Chopjitt P."/>
        </authorList>
    </citation>
    <scope>NUCLEOTIDE SEQUENCE</scope>
    <source>
        <strain evidence="10">AP1</strain>
    </source>
</reference>
<dbReference type="InterPro" id="IPR001690">
    <property type="entry name" value="Autoind_synthase"/>
</dbReference>
<dbReference type="GO" id="GO:0007165">
    <property type="term" value="P:signal transduction"/>
    <property type="evidence" value="ECO:0007669"/>
    <property type="project" value="TreeGrafter"/>
</dbReference>
<dbReference type="GO" id="GO:0061579">
    <property type="term" value="F:N-acyl homoserine lactone synthase activity"/>
    <property type="evidence" value="ECO:0007669"/>
    <property type="project" value="UniProtKB-UniRule"/>
</dbReference>
<evidence type="ECO:0000256" key="4">
    <source>
        <dbReference type="ARBA" id="ARBA00022679"/>
    </source>
</evidence>
<evidence type="ECO:0000256" key="2">
    <source>
        <dbReference type="ARBA" id="ARBA00018768"/>
    </source>
</evidence>
<dbReference type="Gene3D" id="3.40.630.30">
    <property type="match status" value="1"/>
</dbReference>
<dbReference type="PROSITE" id="PS51187">
    <property type="entry name" value="AUTOINDUCER_SYNTH_2"/>
    <property type="match status" value="1"/>
</dbReference>
<dbReference type="AlphaFoldDB" id="A0A1Y4YTR4"/>
<comment type="caution">
    <text evidence="10">The sequence shown here is derived from an EMBL/GenBank/DDBJ whole genome shotgun (WGS) entry which is preliminary data.</text>
</comment>
<keyword evidence="4 9" id="KW-0808">Transferase</keyword>
<comment type="similarity">
    <text evidence="8 9">Belongs to the autoinducer synthase family.</text>
</comment>
<dbReference type="GO" id="GO:0009372">
    <property type="term" value="P:quorum sensing"/>
    <property type="evidence" value="ECO:0007669"/>
    <property type="project" value="UniProtKB-UniRule"/>
</dbReference>
<dbReference type="EC" id="2.3.1.184" evidence="1 9"/>
<dbReference type="PANTHER" id="PTHR39322:SF1">
    <property type="entry name" value="ISOVALERYL-HOMOSERINE LACTONE SYNTHASE"/>
    <property type="match status" value="1"/>
</dbReference>
<evidence type="ECO:0000256" key="5">
    <source>
        <dbReference type="ARBA" id="ARBA00022691"/>
    </source>
</evidence>
<keyword evidence="3 8" id="KW-0673">Quorum sensing</keyword>
<dbReference type="Proteomes" id="UP000660083">
    <property type="component" value="Unassembled WGS sequence"/>
</dbReference>
<keyword evidence="5 9" id="KW-0949">S-adenosyl-L-methionine</keyword>